<gene>
    <name evidence="4" type="ORF">A6X21_12575</name>
</gene>
<keyword evidence="4" id="KW-0808">Transferase</keyword>
<keyword evidence="5" id="KW-1185">Reference proteome</keyword>
<dbReference type="OrthoDB" id="9800872at2"/>
<reference evidence="4 5" key="1">
    <citation type="submission" date="2016-05" db="EMBL/GenBank/DDBJ databases">
        <title>Genomic and physiological characterization of Planctopirus sp. isolated from fresh water lake.</title>
        <authorList>
            <person name="Subhash Y."/>
            <person name="Ramana C."/>
        </authorList>
    </citation>
    <scope>NUCLEOTIDE SEQUENCE [LARGE SCALE GENOMIC DNA]</scope>
    <source>
        <strain evidence="4 5">JC280</strain>
    </source>
</reference>
<dbReference type="RefSeq" id="WP_068851784.1">
    <property type="nucleotide sequence ID" value="NZ_LYDR01000152.1"/>
</dbReference>
<organism evidence="4 5">
    <name type="scientific">Planctopirus hydrillae</name>
    <dbReference type="NCBI Taxonomy" id="1841610"/>
    <lineage>
        <taxon>Bacteria</taxon>
        <taxon>Pseudomonadati</taxon>
        <taxon>Planctomycetota</taxon>
        <taxon>Planctomycetia</taxon>
        <taxon>Planctomycetales</taxon>
        <taxon>Planctomycetaceae</taxon>
        <taxon>Planctopirus</taxon>
    </lineage>
</organism>
<evidence type="ECO:0000256" key="1">
    <source>
        <dbReference type="SAM" id="MobiDB-lite"/>
    </source>
</evidence>
<feature type="transmembrane region" description="Helical" evidence="2">
    <location>
        <begin position="119"/>
        <end position="138"/>
    </location>
</feature>
<evidence type="ECO:0000256" key="2">
    <source>
        <dbReference type="SAM" id="Phobius"/>
    </source>
</evidence>
<dbReference type="Gene3D" id="6.10.140.1340">
    <property type="match status" value="1"/>
</dbReference>
<feature type="transmembrane region" description="Helical" evidence="2">
    <location>
        <begin position="144"/>
        <end position="168"/>
    </location>
</feature>
<keyword evidence="2" id="KW-1133">Transmembrane helix</keyword>
<dbReference type="STRING" id="1841610.A6X21_12575"/>
<dbReference type="Gene3D" id="3.40.250.10">
    <property type="entry name" value="Rhodanese-like domain"/>
    <property type="match status" value="1"/>
</dbReference>
<dbReference type="PROSITE" id="PS50206">
    <property type="entry name" value="RHODANESE_3"/>
    <property type="match status" value="1"/>
</dbReference>
<name>A0A1C3E5M4_9PLAN</name>
<dbReference type="InterPro" id="IPR036873">
    <property type="entry name" value="Rhodanese-like_dom_sf"/>
</dbReference>
<dbReference type="GO" id="GO:0016740">
    <property type="term" value="F:transferase activity"/>
    <property type="evidence" value="ECO:0007669"/>
    <property type="project" value="UniProtKB-KW"/>
</dbReference>
<dbReference type="InterPro" id="IPR021309">
    <property type="entry name" value="YgaP-like_TM"/>
</dbReference>
<dbReference type="CDD" id="cd00158">
    <property type="entry name" value="RHOD"/>
    <property type="match status" value="1"/>
</dbReference>
<evidence type="ECO:0000313" key="5">
    <source>
        <dbReference type="Proteomes" id="UP000094828"/>
    </source>
</evidence>
<comment type="caution">
    <text evidence="4">The sequence shown here is derived from an EMBL/GenBank/DDBJ whole genome shotgun (WGS) entry which is preliminary data.</text>
</comment>
<dbReference type="Pfam" id="PF00581">
    <property type="entry name" value="Rhodanese"/>
    <property type="match status" value="1"/>
</dbReference>
<dbReference type="PANTHER" id="PTHR43031:SF1">
    <property type="entry name" value="PYRIDINE NUCLEOTIDE-DISULPHIDE OXIDOREDUCTASE"/>
    <property type="match status" value="1"/>
</dbReference>
<protein>
    <submittedName>
        <fullName evidence="4">Sulfurtransferase</fullName>
    </submittedName>
</protein>
<dbReference type="AlphaFoldDB" id="A0A1C3E5M4"/>
<proteinExistence type="predicted"/>
<evidence type="ECO:0000313" key="4">
    <source>
        <dbReference type="EMBL" id="ODA28534.1"/>
    </source>
</evidence>
<dbReference type="Proteomes" id="UP000094828">
    <property type="component" value="Unassembled WGS sequence"/>
</dbReference>
<dbReference type="InterPro" id="IPR050229">
    <property type="entry name" value="GlpE_sulfurtransferase"/>
</dbReference>
<dbReference type="PANTHER" id="PTHR43031">
    <property type="entry name" value="FAD-DEPENDENT OXIDOREDUCTASE"/>
    <property type="match status" value="1"/>
</dbReference>
<dbReference type="InterPro" id="IPR001763">
    <property type="entry name" value="Rhodanese-like_dom"/>
</dbReference>
<evidence type="ECO:0000259" key="3">
    <source>
        <dbReference type="PROSITE" id="PS50206"/>
    </source>
</evidence>
<feature type="domain" description="Rhodanese" evidence="3">
    <location>
        <begin position="17"/>
        <end position="108"/>
    </location>
</feature>
<keyword evidence="2" id="KW-0472">Membrane</keyword>
<dbReference type="SMART" id="SM00450">
    <property type="entry name" value="RHOD"/>
    <property type="match status" value="1"/>
</dbReference>
<keyword evidence="2" id="KW-0812">Transmembrane</keyword>
<accession>A0A1C3E5M4</accession>
<sequence>MTIPTILPIELKTRIDAAEPVTIIDVRTPLEFQEVHAHGAVNIPLDELEAEKLSRLVNPENKTVYLICRSGGRGKKACEKLMAKGPWQPINIEGGTQAWEVAGLPVHRGKKVMSLERQVRIAAGSLVVLGCALGAFVTPYAFGLAAFVGAGLVFAGVTDTCAMGLLIARMPWNSTPRSNSSCSLNLTSPPTTSH</sequence>
<dbReference type="Pfam" id="PF11127">
    <property type="entry name" value="YgaP-like_TM"/>
    <property type="match status" value="1"/>
</dbReference>
<dbReference type="SUPFAM" id="SSF52821">
    <property type="entry name" value="Rhodanese/Cell cycle control phosphatase"/>
    <property type="match status" value="1"/>
</dbReference>
<feature type="region of interest" description="Disordered" evidence="1">
    <location>
        <begin position="175"/>
        <end position="194"/>
    </location>
</feature>
<dbReference type="EMBL" id="LYDR01000152">
    <property type="protein sequence ID" value="ODA28534.1"/>
    <property type="molecule type" value="Genomic_DNA"/>
</dbReference>